<comment type="caution">
    <text evidence="3">The sequence shown here is derived from an EMBL/GenBank/DDBJ whole genome shotgun (WGS) entry which is preliminary data.</text>
</comment>
<evidence type="ECO:0000256" key="1">
    <source>
        <dbReference type="ARBA" id="ARBA00006056"/>
    </source>
</evidence>
<dbReference type="Pfam" id="PF02615">
    <property type="entry name" value="Ldh_2"/>
    <property type="match status" value="1"/>
</dbReference>
<dbReference type="PANTHER" id="PTHR11091:SF0">
    <property type="entry name" value="MALATE DEHYDROGENASE"/>
    <property type="match status" value="1"/>
</dbReference>
<evidence type="ECO:0000313" key="4">
    <source>
        <dbReference type="Proteomes" id="UP000051574"/>
    </source>
</evidence>
<evidence type="ECO:0000256" key="2">
    <source>
        <dbReference type="ARBA" id="ARBA00023002"/>
    </source>
</evidence>
<keyword evidence="2" id="KW-0560">Oxidoreductase</keyword>
<dbReference type="Proteomes" id="UP000051574">
    <property type="component" value="Unassembled WGS sequence"/>
</dbReference>
<feature type="non-terminal residue" evidence="3">
    <location>
        <position position="136"/>
    </location>
</feature>
<name>A0A0T6B6F5_9SCAR</name>
<keyword evidence="4" id="KW-1185">Reference proteome</keyword>
<evidence type="ECO:0000313" key="3">
    <source>
        <dbReference type="EMBL" id="KRT82930.1"/>
    </source>
</evidence>
<dbReference type="Gene3D" id="3.30.1370.60">
    <property type="entry name" value="Hypothetical oxidoreductase yiak, domain 2"/>
    <property type="match status" value="1"/>
</dbReference>
<organism evidence="3 4">
    <name type="scientific">Oryctes borbonicus</name>
    <dbReference type="NCBI Taxonomy" id="1629725"/>
    <lineage>
        <taxon>Eukaryota</taxon>
        <taxon>Metazoa</taxon>
        <taxon>Ecdysozoa</taxon>
        <taxon>Arthropoda</taxon>
        <taxon>Hexapoda</taxon>
        <taxon>Insecta</taxon>
        <taxon>Pterygota</taxon>
        <taxon>Neoptera</taxon>
        <taxon>Endopterygota</taxon>
        <taxon>Coleoptera</taxon>
        <taxon>Polyphaga</taxon>
        <taxon>Scarabaeiformia</taxon>
        <taxon>Scarabaeidae</taxon>
        <taxon>Dynastinae</taxon>
        <taxon>Oryctes</taxon>
    </lineage>
</organism>
<protein>
    <recommendedName>
        <fullName evidence="5">Malate dehydrogenase</fullName>
    </recommendedName>
</protein>
<dbReference type="OrthoDB" id="7881616at2759"/>
<dbReference type="GO" id="GO:0016491">
    <property type="term" value="F:oxidoreductase activity"/>
    <property type="evidence" value="ECO:0007669"/>
    <property type="project" value="UniProtKB-KW"/>
</dbReference>
<reference evidence="3 4" key="1">
    <citation type="submission" date="2015-09" db="EMBL/GenBank/DDBJ databases">
        <title>Draft genome of the scarab beetle Oryctes borbonicus.</title>
        <authorList>
            <person name="Meyer J.M."/>
            <person name="Markov G.V."/>
            <person name="Baskaran P."/>
            <person name="Herrmann M."/>
            <person name="Sommer R.J."/>
            <person name="Roedelsperger C."/>
        </authorList>
    </citation>
    <scope>NUCLEOTIDE SEQUENCE [LARGE SCALE GENOMIC DNA]</scope>
    <source>
        <strain evidence="3">OB123</strain>
        <tissue evidence="3">Whole animal</tissue>
    </source>
</reference>
<dbReference type="EMBL" id="LJIG01009513">
    <property type="protein sequence ID" value="KRT82930.1"/>
    <property type="molecule type" value="Genomic_DNA"/>
</dbReference>
<dbReference type="Gene3D" id="1.10.1530.10">
    <property type="match status" value="1"/>
</dbReference>
<dbReference type="InterPro" id="IPR003767">
    <property type="entry name" value="Malate/L-lactate_DH-like"/>
</dbReference>
<dbReference type="PANTHER" id="PTHR11091">
    <property type="entry name" value="OXIDOREDUCTASE-RELATED"/>
    <property type="match status" value="1"/>
</dbReference>
<dbReference type="SUPFAM" id="SSF89733">
    <property type="entry name" value="L-sulfolactate dehydrogenase-like"/>
    <property type="match status" value="1"/>
</dbReference>
<sequence>QAVGTQRDHANVMADLLVEADYRGHYSHGMNRLDMYVKDVKSGTCDGKATPKILKETPATAWVDGQNGMGAVVGNFCMDLAIKKAKEVGVGWVAAKGSNHFGIAAMYTMQAIKEGMLGMSFTNTSPFLAPTRSKEV</sequence>
<dbReference type="AlphaFoldDB" id="A0A0T6B6F5"/>
<proteinExistence type="inferred from homology"/>
<accession>A0A0T6B6F5</accession>
<feature type="non-terminal residue" evidence="3">
    <location>
        <position position="1"/>
    </location>
</feature>
<comment type="similarity">
    <text evidence="1">Belongs to the LDH2/MDH2 oxidoreductase family.</text>
</comment>
<evidence type="ECO:0008006" key="5">
    <source>
        <dbReference type="Google" id="ProtNLM"/>
    </source>
</evidence>
<dbReference type="InterPro" id="IPR043143">
    <property type="entry name" value="Mal/L-sulf/L-lact_DH-like_NADP"/>
</dbReference>
<dbReference type="InterPro" id="IPR036111">
    <property type="entry name" value="Mal/L-sulfo/L-lacto_DH-like_sf"/>
</dbReference>
<gene>
    <name evidence="3" type="ORF">AMK59_4199</name>
</gene>
<dbReference type="InterPro" id="IPR043144">
    <property type="entry name" value="Mal/L-sulf/L-lact_DH-like_ah"/>
</dbReference>